<dbReference type="InterPro" id="IPR050236">
    <property type="entry name" value="Ser_Thr_kinase_AGC"/>
</dbReference>
<dbReference type="GO" id="GO:0004674">
    <property type="term" value="F:protein serine/threonine kinase activity"/>
    <property type="evidence" value="ECO:0007669"/>
    <property type="project" value="UniProtKB-KW"/>
</dbReference>
<dbReference type="PROSITE" id="PS50011">
    <property type="entry name" value="PROTEIN_KINASE_DOM"/>
    <property type="match status" value="1"/>
</dbReference>
<dbReference type="AlphaFoldDB" id="A0A6U2NUA6"/>
<evidence type="ECO:0000313" key="13">
    <source>
        <dbReference type="EMBL" id="CAD9577753.1"/>
    </source>
</evidence>
<dbReference type="GO" id="GO:0005524">
    <property type="term" value="F:ATP binding"/>
    <property type="evidence" value="ECO:0007669"/>
    <property type="project" value="UniProtKB-UniRule"/>
</dbReference>
<comment type="catalytic activity">
    <reaction evidence="8">
        <text>L-seryl-[protein] + ATP = O-phospho-L-seryl-[protein] + ADP + H(+)</text>
        <dbReference type="Rhea" id="RHEA:17989"/>
        <dbReference type="Rhea" id="RHEA-COMP:9863"/>
        <dbReference type="Rhea" id="RHEA-COMP:11604"/>
        <dbReference type="ChEBI" id="CHEBI:15378"/>
        <dbReference type="ChEBI" id="CHEBI:29999"/>
        <dbReference type="ChEBI" id="CHEBI:30616"/>
        <dbReference type="ChEBI" id="CHEBI:83421"/>
        <dbReference type="ChEBI" id="CHEBI:456216"/>
        <dbReference type="EC" id="2.7.11.1"/>
    </reaction>
</comment>
<evidence type="ECO:0000256" key="4">
    <source>
        <dbReference type="ARBA" id="ARBA00022741"/>
    </source>
</evidence>
<feature type="region of interest" description="Disordered" evidence="11">
    <location>
        <begin position="911"/>
        <end position="932"/>
    </location>
</feature>
<protein>
    <recommendedName>
        <fullName evidence="1">non-specific serine/threonine protein kinase</fullName>
        <ecNumber evidence="1">2.7.11.1</ecNumber>
    </recommendedName>
</protein>
<evidence type="ECO:0000256" key="3">
    <source>
        <dbReference type="ARBA" id="ARBA00022679"/>
    </source>
</evidence>
<dbReference type="Gene3D" id="1.10.510.10">
    <property type="entry name" value="Transferase(Phosphotransferase) domain 1"/>
    <property type="match status" value="1"/>
</dbReference>
<dbReference type="InterPro" id="IPR000719">
    <property type="entry name" value="Prot_kinase_dom"/>
</dbReference>
<dbReference type="SMART" id="SM00220">
    <property type="entry name" value="S_TKc"/>
    <property type="match status" value="1"/>
</dbReference>
<feature type="domain" description="Protein kinase" evidence="12">
    <location>
        <begin position="299"/>
        <end position="584"/>
    </location>
</feature>
<evidence type="ECO:0000256" key="6">
    <source>
        <dbReference type="ARBA" id="ARBA00022840"/>
    </source>
</evidence>
<dbReference type="PROSITE" id="PS00107">
    <property type="entry name" value="PROTEIN_KINASE_ATP"/>
    <property type="match status" value="1"/>
</dbReference>
<keyword evidence="4 9" id="KW-0547">Nucleotide-binding</keyword>
<dbReference type="InterPro" id="IPR008271">
    <property type="entry name" value="Ser/Thr_kinase_AS"/>
</dbReference>
<evidence type="ECO:0000256" key="1">
    <source>
        <dbReference type="ARBA" id="ARBA00012513"/>
    </source>
</evidence>
<organism evidence="13">
    <name type="scientific">Leptocylindrus danicus</name>
    <dbReference type="NCBI Taxonomy" id="163516"/>
    <lineage>
        <taxon>Eukaryota</taxon>
        <taxon>Sar</taxon>
        <taxon>Stramenopiles</taxon>
        <taxon>Ochrophyta</taxon>
        <taxon>Bacillariophyta</taxon>
        <taxon>Coscinodiscophyceae</taxon>
        <taxon>Chaetocerotophycidae</taxon>
        <taxon>Leptocylindrales</taxon>
        <taxon>Leptocylindraceae</taxon>
        <taxon>Leptocylindrus</taxon>
    </lineage>
</organism>
<dbReference type="InterPro" id="IPR011990">
    <property type="entry name" value="TPR-like_helical_dom_sf"/>
</dbReference>
<dbReference type="Gene3D" id="1.25.40.10">
    <property type="entry name" value="Tetratricopeptide repeat domain"/>
    <property type="match status" value="1"/>
</dbReference>
<evidence type="ECO:0000256" key="10">
    <source>
        <dbReference type="SAM" id="Coils"/>
    </source>
</evidence>
<feature type="coiled-coil region" evidence="10">
    <location>
        <begin position="224"/>
        <end position="251"/>
    </location>
</feature>
<feature type="compositionally biased region" description="Basic and acidic residues" evidence="11">
    <location>
        <begin position="911"/>
        <end position="929"/>
    </location>
</feature>
<dbReference type="Gene3D" id="3.30.200.20">
    <property type="entry name" value="Phosphorylase Kinase, domain 1"/>
    <property type="match status" value="1"/>
</dbReference>
<keyword evidence="5" id="KW-0418">Kinase</keyword>
<feature type="binding site" evidence="9">
    <location>
        <position position="328"/>
    </location>
    <ligand>
        <name>ATP</name>
        <dbReference type="ChEBI" id="CHEBI:30616"/>
    </ligand>
</feature>
<evidence type="ECO:0000256" key="8">
    <source>
        <dbReference type="ARBA" id="ARBA00048679"/>
    </source>
</evidence>
<keyword evidence="2" id="KW-0723">Serine/threonine-protein kinase</keyword>
<dbReference type="PROSITE" id="PS00108">
    <property type="entry name" value="PROTEIN_KINASE_ST"/>
    <property type="match status" value="1"/>
</dbReference>
<evidence type="ECO:0000256" key="7">
    <source>
        <dbReference type="ARBA" id="ARBA00047899"/>
    </source>
</evidence>
<dbReference type="EMBL" id="HBGY01014566">
    <property type="protein sequence ID" value="CAD9577753.1"/>
    <property type="molecule type" value="Transcribed_RNA"/>
</dbReference>
<name>A0A6U2NUA6_9STRA</name>
<dbReference type="EC" id="2.7.11.1" evidence="1"/>
<evidence type="ECO:0000256" key="9">
    <source>
        <dbReference type="PROSITE-ProRule" id="PRU10141"/>
    </source>
</evidence>
<evidence type="ECO:0000259" key="12">
    <source>
        <dbReference type="PROSITE" id="PS50011"/>
    </source>
</evidence>
<keyword evidence="10" id="KW-0175">Coiled coil</keyword>
<accession>A0A6U2NUA6</accession>
<evidence type="ECO:0000313" key="14">
    <source>
        <dbReference type="EMBL" id="CAD9577761.1"/>
    </source>
</evidence>
<evidence type="ECO:0000256" key="11">
    <source>
        <dbReference type="SAM" id="MobiDB-lite"/>
    </source>
</evidence>
<dbReference type="InterPro" id="IPR011009">
    <property type="entry name" value="Kinase-like_dom_sf"/>
</dbReference>
<keyword evidence="3" id="KW-0808">Transferase</keyword>
<dbReference type="SUPFAM" id="SSF56112">
    <property type="entry name" value="Protein kinase-like (PK-like)"/>
    <property type="match status" value="1"/>
</dbReference>
<evidence type="ECO:0000256" key="2">
    <source>
        <dbReference type="ARBA" id="ARBA00022527"/>
    </source>
</evidence>
<comment type="catalytic activity">
    <reaction evidence="7">
        <text>L-threonyl-[protein] + ATP = O-phospho-L-threonyl-[protein] + ADP + H(+)</text>
        <dbReference type="Rhea" id="RHEA:46608"/>
        <dbReference type="Rhea" id="RHEA-COMP:11060"/>
        <dbReference type="Rhea" id="RHEA-COMP:11605"/>
        <dbReference type="ChEBI" id="CHEBI:15378"/>
        <dbReference type="ChEBI" id="CHEBI:30013"/>
        <dbReference type="ChEBI" id="CHEBI:30616"/>
        <dbReference type="ChEBI" id="CHEBI:61977"/>
        <dbReference type="ChEBI" id="CHEBI:456216"/>
        <dbReference type="EC" id="2.7.11.1"/>
    </reaction>
</comment>
<dbReference type="PANTHER" id="PTHR24356:SF163">
    <property type="entry name" value="3-PHOSPHOINOSITIDE-DEPENDENT PROTEIN KINASE 1-RELATED"/>
    <property type="match status" value="1"/>
</dbReference>
<sequence length="986" mass="111945">MRTNTNNHENDNENDLTAQDYRRMGNDQFAAKQFDVALTLYSQAIIACANTNKATTTNVQDCVDLILHYCNRSACLLAICMGMDSDACASAVHVHVSSLSTSGVNTCTYTLADDNADDKDKDKMLLRSELLCAEKAVEDARTAWDLCLELHLNDIVDRTVTSSIINNNGHNFDVDSINEVCHVTAKSAFRLSKGLLTCIGLLSITCNDRNSTSSTCSAVNVLVNEKQSEALKVLQSALEFLSQQNNEVVQEKCENYRSYLSKLKMQMERDISILIAEQQSQWKVKAEKQKQKQVGVKDFEMCQELGTGNFSQVVVARHKITKVQYALKIIEKKKAEQLAKRQHPNVYNEIQMERRVLLEKLAKPSRHPFIIRMHAAFQDYYSLYYLMDLHHDLSQGPNLHAELWEANRYKGFSVGAHFSLIPVYIAEVLEAIQFCHTRGVVHRDLKPENVLIQENGHICLIDFGTAKDLDNTDLNGPEFVGTPEYMSPEAVKGSSKDKDMPCGYAMDYWALGVMIYNLHIGVTSFCSPSPYLAFLKIRRGVIPHPECLPDDAWDLIQQLLIMKPRDRLGSKEGDVEAIRTHPFFQTCNYTRDQVGKLSEKASGVRVPSLVDLCVRVVAYKIKGDAMIFDDVEKEPSKSYKRAIATLQLPADGDALRNSEDDELEKLRREKQLHIRARIMHSLDRMFCLGNVRVRRVFYSNKADMRLKRIRAGTKDYLGMSYSDQRHDMQQRQQELEAKPGEEHNQLQLTYVNLTSPLFSGDDFDVKTKDKILADLKEKIRMINRRRPRFVLVNALKQVDDASKKLLGKISETIPTVVNDGSVANCFSIFPPQGSLVHGIMLHLKLDARQNPILDDDSLLYVKQEMEANSMSQSPTFVSVNIDPRKLPARLLRRLRYGKIMYVIGPNDDDDCTPKEEEWKPLDGSGFKDDYDSDLNSLCGDTEEKDADADEDNGRKENMSLKMIRSSSTLVYCILEEDMRWTTKQLA</sequence>
<dbReference type="GO" id="GO:0035556">
    <property type="term" value="P:intracellular signal transduction"/>
    <property type="evidence" value="ECO:0007669"/>
    <property type="project" value="TreeGrafter"/>
</dbReference>
<evidence type="ECO:0000256" key="5">
    <source>
        <dbReference type="ARBA" id="ARBA00022777"/>
    </source>
</evidence>
<keyword evidence="6 9" id="KW-0067">ATP-binding</keyword>
<dbReference type="InterPro" id="IPR017441">
    <property type="entry name" value="Protein_kinase_ATP_BS"/>
</dbReference>
<gene>
    <name evidence="13" type="ORF">LDAN0321_LOCUS9427</name>
    <name evidence="14" type="ORF">LDAN0321_LOCUS9429</name>
</gene>
<dbReference type="EMBL" id="HBGY01014568">
    <property type="protein sequence ID" value="CAD9577761.1"/>
    <property type="molecule type" value="Transcribed_RNA"/>
</dbReference>
<reference evidence="13" key="1">
    <citation type="submission" date="2021-01" db="EMBL/GenBank/DDBJ databases">
        <authorList>
            <person name="Corre E."/>
            <person name="Pelletier E."/>
            <person name="Niang G."/>
            <person name="Scheremetjew M."/>
            <person name="Finn R."/>
            <person name="Kale V."/>
            <person name="Holt S."/>
            <person name="Cochrane G."/>
            <person name="Meng A."/>
            <person name="Brown T."/>
            <person name="Cohen L."/>
        </authorList>
    </citation>
    <scope>NUCLEOTIDE SEQUENCE</scope>
    <source>
        <strain evidence="13">B650</strain>
    </source>
</reference>
<dbReference type="Pfam" id="PF00069">
    <property type="entry name" value="Pkinase"/>
    <property type="match status" value="1"/>
</dbReference>
<dbReference type="PANTHER" id="PTHR24356">
    <property type="entry name" value="SERINE/THREONINE-PROTEIN KINASE"/>
    <property type="match status" value="1"/>
</dbReference>
<proteinExistence type="predicted"/>